<evidence type="ECO:0000256" key="6">
    <source>
        <dbReference type="ARBA" id="ARBA00023004"/>
    </source>
</evidence>
<keyword evidence="4 8" id="KW-0479">Metal-binding</keyword>
<keyword evidence="7 8" id="KW-0411">Iron-sulfur</keyword>
<gene>
    <name evidence="10" type="ORF">M3202_00485</name>
</gene>
<dbReference type="Proteomes" id="UP001139179">
    <property type="component" value="Unassembled WGS sequence"/>
</dbReference>
<dbReference type="PRINTS" id="PR00352">
    <property type="entry name" value="3FE4SFRDOXIN"/>
</dbReference>
<dbReference type="EMBL" id="JAMBOL010000001">
    <property type="protein sequence ID" value="MCM3712544.1"/>
    <property type="molecule type" value="Genomic_DNA"/>
</dbReference>
<dbReference type="GO" id="GO:0051539">
    <property type="term" value="F:4 iron, 4 sulfur cluster binding"/>
    <property type="evidence" value="ECO:0007669"/>
    <property type="project" value="UniProtKB-KW"/>
</dbReference>
<dbReference type="InterPro" id="IPR052395">
    <property type="entry name" value="ET_Ferredoxin"/>
</dbReference>
<dbReference type="Pfam" id="PF13370">
    <property type="entry name" value="Fer4_13"/>
    <property type="match status" value="1"/>
</dbReference>
<evidence type="ECO:0000256" key="3">
    <source>
        <dbReference type="ARBA" id="ARBA00022485"/>
    </source>
</evidence>
<organism evidence="10 11">
    <name type="scientific">Halalkalibacter oceani</name>
    <dbReference type="NCBI Taxonomy" id="1653776"/>
    <lineage>
        <taxon>Bacteria</taxon>
        <taxon>Bacillati</taxon>
        <taxon>Bacillota</taxon>
        <taxon>Bacilli</taxon>
        <taxon>Bacillales</taxon>
        <taxon>Bacillaceae</taxon>
        <taxon>Halalkalibacter</taxon>
    </lineage>
</organism>
<evidence type="ECO:0000313" key="10">
    <source>
        <dbReference type="EMBL" id="MCM3712544.1"/>
    </source>
</evidence>
<dbReference type="InterPro" id="IPR001080">
    <property type="entry name" value="3Fe4S_ferredoxin"/>
</dbReference>
<dbReference type="Gene3D" id="3.30.70.20">
    <property type="match status" value="1"/>
</dbReference>
<evidence type="ECO:0000256" key="5">
    <source>
        <dbReference type="ARBA" id="ARBA00022982"/>
    </source>
</evidence>
<keyword evidence="3" id="KW-0004">4Fe-4S</keyword>
<protein>
    <recommendedName>
        <fullName evidence="8">Ferredoxin</fullName>
    </recommendedName>
</protein>
<comment type="cofactor">
    <cofactor evidence="1">
        <name>[4Fe-4S] cluster</name>
        <dbReference type="ChEBI" id="CHEBI:49883"/>
    </cofactor>
</comment>
<dbReference type="GO" id="GO:0005506">
    <property type="term" value="F:iron ion binding"/>
    <property type="evidence" value="ECO:0007669"/>
    <property type="project" value="UniProtKB-UniRule"/>
</dbReference>
<evidence type="ECO:0000256" key="2">
    <source>
        <dbReference type="ARBA" id="ARBA00022448"/>
    </source>
</evidence>
<evidence type="ECO:0000256" key="1">
    <source>
        <dbReference type="ARBA" id="ARBA00001966"/>
    </source>
</evidence>
<dbReference type="PANTHER" id="PTHR39163:SF1">
    <property type="entry name" value="FERREDOXIN"/>
    <property type="match status" value="1"/>
</dbReference>
<dbReference type="PANTHER" id="PTHR39163">
    <property type="entry name" value="FERREDOXIN"/>
    <property type="match status" value="1"/>
</dbReference>
<reference evidence="10" key="1">
    <citation type="submission" date="2022-05" db="EMBL/GenBank/DDBJ databases">
        <title>Comparative Genomics of Spacecraft Associated Microbes.</title>
        <authorList>
            <person name="Tran M.T."/>
            <person name="Wright A."/>
            <person name="Seuylemezian A."/>
            <person name="Eisen J."/>
            <person name="Coil D."/>
        </authorList>
    </citation>
    <scope>NUCLEOTIDE SEQUENCE</scope>
    <source>
        <strain evidence="10">214.1.1</strain>
    </source>
</reference>
<evidence type="ECO:0000259" key="9">
    <source>
        <dbReference type="PROSITE" id="PS51379"/>
    </source>
</evidence>
<dbReference type="InterPro" id="IPR017896">
    <property type="entry name" value="4Fe4S_Fe-S-bd"/>
</dbReference>
<dbReference type="SUPFAM" id="SSF54862">
    <property type="entry name" value="4Fe-4S ferredoxins"/>
    <property type="match status" value="1"/>
</dbReference>
<comment type="function">
    <text evidence="8">Ferredoxins are iron-sulfur proteins that transfer electrons in a wide variety of metabolic reactions.</text>
</comment>
<accession>A0A9X2DL53</accession>
<keyword evidence="11" id="KW-1185">Reference proteome</keyword>
<dbReference type="PROSITE" id="PS51379">
    <property type="entry name" value="4FE4S_FER_2"/>
    <property type="match status" value="1"/>
</dbReference>
<comment type="caution">
    <text evidence="10">The sequence shown here is derived from an EMBL/GenBank/DDBJ whole genome shotgun (WGS) entry which is preliminary data.</text>
</comment>
<proteinExistence type="predicted"/>
<dbReference type="RefSeq" id="WP_251221423.1">
    <property type="nucleotide sequence ID" value="NZ_JAMBOL010000001.1"/>
</dbReference>
<dbReference type="GO" id="GO:0009055">
    <property type="term" value="F:electron transfer activity"/>
    <property type="evidence" value="ECO:0007669"/>
    <property type="project" value="UniProtKB-UniRule"/>
</dbReference>
<sequence length="82" mass="8891">MAHYTIVDQETCIACGACGASAPDIYDYDDEGIAYVVIDENKGMNIIAEDLIDDVIDALEGCPTESIKVAEQPFDGDPLKYE</sequence>
<feature type="domain" description="4Fe-4S ferredoxin-type" evidence="9">
    <location>
        <begin position="3"/>
        <end position="31"/>
    </location>
</feature>
<keyword evidence="2 8" id="KW-0813">Transport</keyword>
<name>A0A9X2DL53_9BACI</name>
<evidence type="ECO:0000256" key="4">
    <source>
        <dbReference type="ARBA" id="ARBA00022723"/>
    </source>
</evidence>
<keyword evidence="5 8" id="KW-0249">Electron transport</keyword>
<evidence type="ECO:0000313" key="11">
    <source>
        <dbReference type="Proteomes" id="UP001139179"/>
    </source>
</evidence>
<evidence type="ECO:0000256" key="8">
    <source>
        <dbReference type="RuleBase" id="RU368020"/>
    </source>
</evidence>
<dbReference type="AlphaFoldDB" id="A0A9X2DL53"/>
<evidence type="ECO:0000256" key="7">
    <source>
        <dbReference type="ARBA" id="ARBA00023014"/>
    </source>
</evidence>
<keyword evidence="6 8" id="KW-0408">Iron</keyword>